<dbReference type="AlphaFoldDB" id="A0A0K2JGZ4"/>
<evidence type="ECO:0000313" key="1">
    <source>
        <dbReference type="EMBL" id="ALA97855.1"/>
    </source>
</evidence>
<organism evidence="1 2">
    <name type="scientific">Spiroplasma kunkelii CR2-3x</name>
    <dbReference type="NCBI Taxonomy" id="273035"/>
    <lineage>
        <taxon>Bacteria</taxon>
        <taxon>Bacillati</taxon>
        <taxon>Mycoplasmatota</taxon>
        <taxon>Mollicutes</taxon>
        <taxon>Entomoplasmatales</taxon>
        <taxon>Spiroplasmataceae</taxon>
        <taxon>Spiroplasma</taxon>
    </lineage>
</organism>
<evidence type="ECO:0000313" key="2">
    <source>
        <dbReference type="Proteomes" id="UP000062963"/>
    </source>
</evidence>
<dbReference type="Proteomes" id="UP000062963">
    <property type="component" value="Chromosome"/>
</dbReference>
<gene>
    <name evidence="1" type="ORF">SKUN_00968</name>
</gene>
<dbReference type="PATRIC" id="fig|273035.7.peg.1192"/>
<dbReference type="EMBL" id="CP010899">
    <property type="protein sequence ID" value="ALA97855.1"/>
    <property type="molecule type" value="Genomic_DNA"/>
</dbReference>
<keyword evidence="2" id="KW-1185">Reference proteome</keyword>
<accession>A0A0K2JGZ4</accession>
<proteinExistence type="predicted"/>
<sequence>MDKSSKNEKSSFNNFIDKIFKLINTYDINENTKILVLSDGEKQIKKIYNAIKIKYKNNTIS</sequence>
<reference evidence="1 2" key="1">
    <citation type="journal article" date="2015" name="Genome Announc.">
        <title>Complete Genome Sequence of Spiroplasma kunkelii Strain CR2-3x, Causal Agent of Corn Stunt Disease in Zea mays L.</title>
        <authorList>
            <person name="Davis R.E."/>
            <person name="Shao J."/>
            <person name="Dally E.L."/>
            <person name="Zhao Y."/>
            <person name="Gasparich G.E."/>
            <person name="Gaynor B.J."/>
            <person name="Athey J.C."/>
            <person name="Harrison N.A."/>
            <person name="Donofrio N."/>
        </authorList>
    </citation>
    <scope>NUCLEOTIDE SEQUENCE [LARGE SCALE GENOMIC DNA]</scope>
    <source>
        <strain evidence="1 2">CR2-3x</strain>
    </source>
</reference>
<dbReference type="STRING" id="273035.SKUN_00968"/>
<dbReference type="KEGG" id="skn:SKUN_00968"/>
<protein>
    <submittedName>
        <fullName evidence="1">Uncharacterized protein</fullName>
    </submittedName>
</protein>
<name>A0A0K2JGZ4_SPIKU</name>